<name>A0AAV6FDJ0_9TELE</name>
<feature type="compositionally biased region" description="Basic and acidic residues" evidence="1">
    <location>
        <begin position="1"/>
        <end position="14"/>
    </location>
</feature>
<dbReference type="AlphaFoldDB" id="A0AAV6FDJ0"/>
<feature type="region of interest" description="Disordered" evidence="1">
    <location>
        <begin position="1"/>
        <end position="20"/>
    </location>
</feature>
<proteinExistence type="predicted"/>
<feature type="region of interest" description="Disordered" evidence="1">
    <location>
        <begin position="53"/>
        <end position="79"/>
    </location>
</feature>
<organism evidence="2 3">
    <name type="scientific">Alosa alosa</name>
    <name type="common">allis shad</name>
    <dbReference type="NCBI Taxonomy" id="278164"/>
    <lineage>
        <taxon>Eukaryota</taxon>
        <taxon>Metazoa</taxon>
        <taxon>Chordata</taxon>
        <taxon>Craniata</taxon>
        <taxon>Vertebrata</taxon>
        <taxon>Euteleostomi</taxon>
        <taxon>Actinopterygii</taxon>
        <taxon>Neopterygii</taxon>
        <taxon>Teleostei</taxon>
        <taxon>Clupei</taxon>
        <taxon>Clupeiformes</taxon>
        <taxon>Clupeoidei</taxon>
        <taxon>Clupeidae</taxon>
        <taxon>Alosa</taxon>
    </lineage>
</organism>
<sequence>MYPGIADRDAEGDHIPGTPTMKIKIIAPPERQVLRLDRRLHPGLPLHLPADVDQQAGVTRDSCTTSTCGPPIPTGSRDS</sequence>
<dbReference type="Proteomes" id="UP000823561">
    <property type="component" value="Unassembled WGS sequence"/>
</dbReference>
<reference evidence="2" key="1">
    <citation type="submission" date="2020-10" db="EMBL/GenBank/DDBJ databases">
        <title>Chromosome-scale genome assembly of the Allis shad, Alosa alosa.</title>
        <authorList>
            <person name="Margot Z."/>
            <person name="Christophe K."/>
            <person name="Cabau C."/>
            <person name="Louis A."/>
            <person name="Berthelot C."/>
            <person name="Parey E."/>
            <person name="Roest Crollius H."/>
            <person name="Montfort J."/>
            <person name="Robinson-Rechavi M."/>
            <person name="Bucao C."/>
            <person name="Bouchez O."/>
            <person name="Gislard M."/>
            <person name="Lluch J."/>
            <person name="Milhes M."/>
            <person name="Lampietro C."/>
            <person name="Lopez Roques C."/>
            <person name="Donnadieu C."/>
            <person name="Braasch I."/>
            <person name="Desvignes T."/>
            <person name="Postlethwait J."/>
            <person name="Bobe J."/>
            <person name="Guiguen Y."/>
        </authorList>
    </citation>
    <scope>NUCLEOTIDE SEQUENCE</scope>
    <source>
        <strain evidence="2">M-15738</strain>
        <tissue evidence="2">Blood</tissue>
    </source>
</reference>
<evidence type="ECO:0000256" key="1">
    <source>
        <dbReference type="SAM" id="MobiDB-lite"/>
    </source>
</evidence>
<comment type="caution">
    <text evidence="2">The sequence shown here is derived from an EMBL/GenBank/DDBJ whole genome shotgun (WGS) entry which is preliminary data.</text>
</comment>
<dbReference type="EMBL" id="JADWDJ010000697">
    <property type="protein sequence ID" value="KAG5260485.1"/>
    <property type="molecule type" value="Genomic_DNA"/>
</dbReference>
<evidence type="ECO:0000313" key="3">
    <source>
        <dbReference type="Proteomes" id="UP000823561"/>
    </source>
</evidence>
<gene>
    <name evidence="2" type="ORF">AALO_G00309990</name>
</gene>
<protein>
    <submittedName>
        <fullName evidence="2">Uncharacterized protein</fullName>
    </submittedName>
</protein>
<accession>A0AAV6FDJ0</accession>
<evidence type="ECO:0000313" key="2">
    <source>
        <dbReference type="EMBL" id="KAG5260485.1"/>
    </source>
</evidence>
<keyword evidence="3" id="KW-1185">Reference proteome</keyword>